<protein>
    <submittedName>
        <fullName evidence="1">Uncharacterized protein</fullName>
    </submittedName>
</protein>
<proteinExistence type="predicted"/>
<organism evidence="1 2">
    <name type="scientific">Caligus rogercresseyi</name>
    <name type="common">Sea louse</name>
    <dbReference type="NCBI Taxonomy" id="217165"/>
    <lineage>
        <taxon>Eukaryota</taxon>
        <taxon>Metazoa</taxon>
        <taxon>Ecdysozoa</taxon>
        <taxon>Arthropoda</taxon>
        <taxon>Crustacea</taxon>
        <taxon>Multicrustacea</taxon>
        <taxon>Hexanauplia</taxon>
        <taxon>Copepoda</taxon>
        <taxon>Siphonostomatoida</taxon>
        <taxon>Caligidae</taxon>
        <taxon>Caligus</taxon>
    </lineage>
</organism>
<sequence length="66" mass="7748">MNKMAQEYSASARTIRRVVKTDLDMKPFKFRKIHLLNKATRVKRKARSKLVLKWHADNPSVVVNLL</sequence>
<name>A0A7T8GSS6_CALRO</name>
<reference evidence="2" key="1">
    <citation type="submission" date="2021-01" db="EMBL/GenBank/DDBJ databases">
        <title>Caligus Genome Assembly.</title>
        <authorList>
            <person name="Gallardo-Escarate C."/>
        </authorList>
    </citation>
    <scope>NUCLEOTIDE SEQUENCE [LARGE SCALE GENOMIC DNA]</scope>
</reference>
<dbReference type="AlphaFoldDB" id="A0A7T8GSS6"/>
<keyword evidence="2" id="KW-1185">Reference proteome</keyword>
<evidence type="ECO:0000313" key="2">
    <source>
        <dbReference type="Proteomes" id="UP000595437"/>
    </source>
</evidence>
<gene>
    <name evidence="1" type="ORF">FKW44_017362</name>
</gene>
<dbReference type="Proteomes" id="UP000595437">
    <property type="component" value="Chromosome 12"/>
</dbReference>
<accession>A0A7T8GSS6</accession>
<dbReference type="EMBL" id="CP045901">
    <property type="protein sequence ID" value="QQP37169.1"/>
    <property type="molecule type" value="Genomic_DNA"/>
</dbReference>
<evidence type="ECO:0000313" key="1">
    <source>
        <dbReference type="EMBL" id="QQP37169.1"/>
    </source>
</evidence>